<keyword evidence="4" id="KW-1185">Reference proteome</keyword>
<feature type="compositionally biased region" description="Low complexity" evidence="1">
    <location>
        <begin position="72"/>
        <end position="87"/>
    </location>
</feature>
<comment type="caution">
    <text evidence="3">The sequence shown here is derived from an EMBL/GenBank/DDBJ whole genome shotgun (WGS) entry which is preliminary data.</text>
</comment>
<proteinExistence type="predicted"/>
<sequence length="141" mass="15164">MMHNDVKRVLVYLLLLLMPLQAPAAVAVLACYAEMNQAAVVEHDMEDCHSAFMIQDLKSDAGTPDAEQHAGSSPPSSPSSSSSPFSCGMNSSCLALASIALLPSDRVLPIARAIRHIAMHDEFYTSYIPEGLQRPPQLTLA</sequence>
<name>A0ABU6J2K6_9BURK</name>
<accession>A0ABU6J2K6</accession>
<evidence type="ECO:0000313" key="4">
    <source>
        <dbReference type="Proteomes" id="UP001352263"/>
    </source>
</evidence>
<gene>
    <name evidence="3" type="ORF">RY831_00520</name>
</gene>
<evidence type="ECO:0000256" key="1">
    <source>
        <dbReference type="SAM" id="MobiDB-lite"/>
    </source>
</evidence>
<evidence type="ECO:0000256" key="2">
    <source>
        <dbReference type="SAM" id="SignalP"/>
    </source>
</evidence>
<protein>
    <submittedName>
        <fullName evidence="3">Uncharacterized protein</fullName>
    </submittedName>
</protein>
<dbReference type="PROSITE" id="PS51257">
    <property type="entry name" value="PROKAR_LIPOPROTEIN"/>
    <property type="match status" value="1"/>
</dbReference>
<organism evidence="3 4">
    <name type="scientific">Noviherbaspirillum album</name>
    <dbReference type="NCBI Taxonomy" id="3080276"/>
    <lineage>
        <taxon>Bacteria</taxon>
        <taxon>Pseudomonadati</taxon>
        <taxon>Pseudomonadota</taxon>
        <taxon>Betaproteobacteria</taxon>
        <taxon>Burkholderiales</taxon>
        <taxon>Oxalobacteraceae</taxon>
        <taxon>Noviherbaspirillum</taxon>
    </lineage>
</organism>
<feature type="region of interest" description="Disordered" evidence="1">
    <location>
        <begin position="61"/>
        <end position="87"/>
    </location>
</feature>
<dbReference type="EMBL" id="JAWIIV010000001">
    <property type="protein sequence ID" value="MEC4717625.1"/>
    <property type="molecule type" value="Genomic_DNA"/>
</dbReference>
<reference evidence="3 4" key="1">
    <citation type="submission" date="2023-10" db="EMBL/GenBank/DDBJ databases">
        <title>Noviherbaspirillum sp. CPCC 100848 genome assembly.</title>
        <authorList>
            <person name="Li X.Y."/>
            <person name="Fang X.M."/>
        </authorList>
    </citation>
    <scope>NUCLEOTIDE SEQUENCE [LARGE SCALE GENOMIC DNA]</scope>
    <source>
        <strain evidence="3 4">CPCC 100848</strain>
    </source>
</reference>
<dbReference type="Proteomes" id="UP001352263">
    <property type="component" value="Unassembled WGS sequence"/>
</dbReference>
<feature type="signal peptide" evidence="2">
    <location>
        <begin position="1"/>
        <end position="24"/>
    </location>
</feature>
<keyword evidence="2" id="KW-0732">Signal</keyword>
<evidence type="ECO:0000313" key="3">
    <source>
        <dbReference type="EMBL" id="MEC4717625.1"/>
    </source>
</evidence>
<dbReference type="RefSeq" id="WP_326504378.1">
    <property type="nucleotide sequence ID" value="NZ_JAWIIV010000001.1"/>
</dbReference>
<feature type="chain" id="PRO_5046394224" evidence="2">
    <location>
        <begin position="25"/>
        <end position="141"/>
    </location>
</feature>